<evidence type="ECO:0000313" key="3">
    <source>
        <dbReference type="Proteomes" id="UP000076154"/>
    </source>
</evidence>
<keyword evidence="3" id="KW-1185">Reference proteome</keyword>
<dbReference type="Proteomes" id="UP000076154">
    <property type="component" value="Unassembled WGS sequence"/>
</dbReference>
<dbReference type="EMBL" id="LUEZ02000124">
    <property type="protein sequence ID" value="RDB16629.1"/>
    <property type="molecule type" value="Genomic_DNA"/>
</dbReference>
<comment type="caution">
    <text evidence="2">The sequence shown here is derived from an EMBL/GenBank/DDBJ whole genome shotgun (WGS) entry which is preliminary data.</text>
</comment>
<feature type="transmembrane region" description="Helical" evidence="1">
    <location>
        <begin position="107"/>
        <end position="135"/>
    </location>
</feature>
<organism evidence="2 3">
    <name type="scientific">Hypsizygus marmoreus</name>
    <name type="common">White beech mushroom</name>
    <name type="synonym">Agaricus marmoreus</name>
    <dbReference type="NCBI Taxonomy" id="39966"/>
    <lineage>
        <taxon>Eukaryota</taxon>
        <taxon>Fungi</taxon>
        <taxon>Dikarya</taxon>
        <taxon>Basidiomycota</taxon>
        <taxon>Agaricomycotina</taxon>
        <taxon>Agaricomycetes</taxon>
        <taxon>Agaricomycetidae</taxon>
        <taxon>Agaricales</taxon>
        <taxon>Tricholomatineae</taxon>
        <taxon>Lyophyllaceae</taxon>
        <taxon>Hypsizygus</taxon>
    </lineage>
</organism>
<dbReference type="InParanoid" id="A0A369J3K4"/>
<evidence type="ECO:0000256" key="1">
    <source>
        <dbReference type="SAM" id="Phobius"/>
    </source>
</evidence>
<name>A0A369J3K4_HYPMA</name>
<keyword evidence="1" id="KW-0812">Transmembrane</keyword>
<reference evidence="2" key="1">
    <citation type="submission" date="2018-04" db="EMBL/GenBank/DDBJ databases">
        <title>Whole genome sequencing of Hypsizygus marmoreus.</title>
        <authorList>
            <person name="Choi I.-G."/>
            <person name="Min B."/>
            <person name="Kim J.-G."/>
            <person name="Kim S."/>
            <person name="Oh Y.-L."/>
            <person name="Kong W.-S."/>
            <person name="Park H."/>
            <person name="Jeong J."/>
            <person name="Song E.-S."/>
        </authorList>
    </citation>
    <scope>NUCLEOTIDE SEQUENCE [LARGE SCALE GENOMIC DNA]</scope>
    <source>
        <strain evidence="2">51987-8</strain>
    </source>
</reference>
<keyword evidence="1" id="KW-0472">Membrane</keyword>
<accession>A0A369J3K4</accession>
<dbReference type="AlphaFoldDB" id="A0A369J3K4"/>
<protein>
    <submittedName>
        <fullName evidence="2">Uncharacterized protein</fullName>
    </submittedName>
</protein>
<gene>
    <name evidence="2" type="ORF">Hypma_002842</name>
</gene>
<proteinExistence type="predicted"/>
<evidence type="ECO:0000313" key="2">
    <source>
        <dbReference type="EMBL" id="RDB16629.1"/>
    </source>
</evidence>
<keyword evidence="1" id="KW-1133">Transmembrane helix</keyword>
<sequence>MPYSTSNFLIHKTSTKPTRFGRICQPSFRRDDGNCLRANGHPVAQMNINGHSTTFARLPIHDLHPDVSPAPAPDAGQDVQYHTVYATSCDSYIWSITVKPTQARRSIFLTIILPTVFAFLLAAGFGTLFLVWLFAHRSEYQYPNDFLLVNEH</sequence>